<keyword evidence="1 3" id="KW-0689">Ribosomal protein</keyword>
<comment type="similarity">
    <text evidence="3">Belongs to the bacterial ribosomal protein bS16 family.</text>
</comment>
<feature type="compositionally biased region" description="Low complexity" evidence="4">
    <location>
        <begin position="137"/>
        <end position="157"/>
    </location>
</feature>
<dbReference type="NCBIfam" id="TIGR00002">
    <property type="entry name" value="S16"/>
    <property type="match status" value="1"/>
</dbReference>
<dbReference type="PANTHER" id="PTHR12919">
    <property type="entry name" value="30S RIBOSOMAL PROTEIN S16"/>
    <property type="match status" value="1"/>
</dbReference>
<dbReference type="RefSeq" id="WP_211602093.1">
    <property type="nucleotide sequence ID" value="NZ_JAGSNF010000006.1"/>
</dbReference>
<evidence type="ECO:0000313" key="5">
    <source>
        <dbReference type="EMBL" id="MBR7742783.1"/>
    </source>
</evidence>
<evidence type="ECO:0000256" key="4">
    <source>
        <dbReference type="SAM" id="MobiDB-lite"/>
    </source>
</evidence>
<protein>
    <recommendedName>
        <fullName evidence="3">Small ribosomal subunit protein bS16</fullName>
    </recommendedName>
</protein>
<feature type="compositionally biased region" description="Low complexity" evidence="4">
    <location>
        <begin position="99"/>
        <end position="113"/>
    </location>
</feature>
<dbReference type="EMBL" id="JAGSNF010000006">
    <property type="protein sequence ID" value="MBR7742783.1"/>
    <property type="molecule type" value="Genomic_DNA"/>
</dbReference>
<keyword evidence="2 3" id="KW-0687">Ribonucleoprotein</keyword>
<dbReference type="GO" id="GO:0003735">
    <property type="term" value="F:structural constituent of ribosome"/>
    <property type="evidence" value="ECO:0007669"/>
    <property type="project" value="InterPro"/>
</dbReference>
<dbReference type="PROSITE" id="PS00732">
    <property type="entry name" value="RIBOSOMAL_S16"/>
    <property type="match status" value="1"/>
</dbReference>
<evidence type="ECO:0000256" key="3">
    <source>
        <dbReference type="HAMAP-Rule" id="MF_00385"/>
    </source>
</evidence>
<dbReference type="Proteomes" id="UP000677016">
    <property type="component" value="Unassembled WGS sequence"/>
</dbReference>
<dbReference type="InterPro" id="IPR000307">
    <property type="entry name" value="Ribosomal_bS16"/>
</dbReference>
<sequence>MAVKIRLKRMGKIRTPVYRVVVMDSRTKRDGRAIEEIGKYDPNQEPSFVDIDMERADYWVDNGAQPTEAVAALLRLYKEGTLKVAEPKKSKKEIYEAALAAAGSSSDDSAATTPRKKAAKKAEEPTAEEPTAEAADETPAADAPAADTDSGAAAAESTDADADKA</sequence>
<reference evidence="5" key="1">
    <citation type="submission" date="2021-04" db="EMBL/GenBank/DDBJ databases">
        <title>Phycicoccus avicenniae sp. nov., a novel endophytic actinomycetes isolated from branch of Avicennia mariana.</title>
        <authorList>
            <person name="Tuo L."/>
        </authorList>
    </citation>
    <scope>NUCLEOTIDE SEQUENCE</scope>
    <source>
        <strain evidence="5">BSK3Z-2</strain>
    </source>
</reference>
<dbReference type="HAMAP" id="MF_00385">
    <property type="entry name" value="Ribosomal_bS16"/>
    <property type="match status" value="1"/>
</dbReference>
<dbReference type="SUPFAM" id="SSF54565">
    <property type="entry name" value="Ribosomal protein S16"/>
    <property type="match status" value="1"/>
</dbReference>
<evidence type="ECO:0000256" key="2">
    <source>
        <dbReference type="ARBA" id="ARBA00023274"/>
    </source>
</evidence>
<keyword evidence="6" id="KW-1185">Reference proteome</keyword>
<dbReference type="InterPro" id="IPR023803">
    <property type="entry name" value="Ribosomal_bS16_dom_sf"/>
</dbReference>
<dbReference type="GO" id="GO:0006412">
    <property type="term" value="P:translation"/>
    <property type="evidence" value="ECO:0007669"/>
    <property type="project" value="UniProtKB-UniRule"/>
</dbReference>
<dbReference type="Pfam" id="PF00886">
    <property type="entry name" value="Ribosomal_S16"/>
    <property type="match status" value="1"/>
</dbReference>
<comment type="caution">
    <text evidence="5">The sequence shown here is derived from an EMBL/GenBank/DDBJ whole genome shotgun (WGS) entry which is preliminary data.</text>
</comment>
<dbReference type="AlphaFoldDB" id="A0A941D6U7"/>
<gene>
    <name evidence="3 5" type="primary">rpsP</name>
    <name evidence="5" type="ORF">KC207_05695</name>
</gene>
<dbReference type="GO" id="GO:0005737">
    <property type="term" value="C:cytoplasm"/>
    <property type="evidence" value="ECO:0007669"/>
    <property type="project" value="UniProtKB-ARBA"/>
</dbReference>
<evidence type="ECO:0000313" key="6">
    <source>
        <dbReference type="Proteomes" id="UP000677016"/>
    </source>
</evidence>
<evidence type="ECO:0000256" key="1">
    <source>
        <dbReference type="ARBA" id="ARBA00022980"/>
    </source>
</evidence>
<dbReference type="Gene3D" id="3.30.1320.10">
    <property type="match status" value="1"/>
</dbReference>
<dbReference type="GO" id="GO:0015935">
    <property type="term" value="C:small ribosomal subunit"/>
    <property type="evidence" value="ECO:0007669"/>
    <property type="project" value="TreeGrafter"/>
</dbReference>
<proteinExistence type="inferred from homology"/>
<dbReference type="PANTHER" id="PTHR12919:SF20">
    <property type="entry name" value="SMALL RIBOSOMAL SUBUNIT PROTEIN BS16M"/>
    <property type="match status" value="1"/>
</dbReference>
<organism evidence="5 6">
    <name type="scientific">Phycicoccus avicenniae</name>
    <dbReference type="NCBI Taxonomy" id="2828860"/>
    <lineage>
        <taxon>Bacteria</taxon>
        <taxon>Bacillati</taxon>
        <taxon>Actinomycetota</taxon>
        <taxon>Actinomycetes</taxon>
        <taxon>Micrococcales</taxon>
        <taxon>Intrasporangiaceae</taxon>
        <taxon>Phycicoccus</taxon>
    </lineage>
</organism>
<accession>A0A941D6U7</accession>
<name>A0A941D6U7_9MICO</name>
<feature type="region of interest" description="Disordered" evidence="4">
    <location>
        <begin position="99"/>
        <end position="165"/>
    </location>
</feature>
<feature type="compositionally biased region" description="Acidic residues" evidence="4">
    <location>
        <begin position="125"/>
        <end position="136"/>
    </location>
</feature>
<dbReference type="InterPro" id="IPR020592">
    <property type="entry name" value="Ribosomal_bS16_CS"/>
</dbReference>